<evidence type="ECO:0000313" key="9">
    <source>
        <dbReference type="EMBL" id="GLB67869.1"/>
    </source>
</evidence>
<comment type="caution">
    <text evidence="9">The sequence shown here is derived from an EMBL/GenBank/DDBJ whole genome shotgun (WGS) entry which is preliminary data.</text>
</comment>
<feature type="transmembrane region" description="Helical" evidence="8">
    <location>
        <begin position="29"/>
        <end position="46"/>
    </location>
</feature>
<dbReference type="Proteomes" id="UP001209654">
    <property type="component" value="Unassembled WGS sequence"/>
</dbReference>
<evidence type="ECO:0000256" key="1">
    <source>
        <dbReference type="ARBA" id="ARBA00004141"/>
    </source>
</evidence>
<dbReference type="NCBIfam" id="TIGR00785">
    <property type="entry name" value="dass"/>
    <property type="match status" value="1"/>
</dbReference>
<gene>
    <name evidence="9" type="ORF">AHIS1636_23090</name>
</gene>
<keyword evidence="4 8" id="KW-0812">Transmembrane</keyword>
<dbReference type="EMBL" id="BRVS01000009">
    <property type="protein sequence ID" value="GLB67869.1"/>
    <property type="molecule type" value="Genomic_DNA"/>
</dbReference>
<evidence type="ECO:0000256" key="4">
    <source>
        <dbReference type="ARBA" id="ARBA00022692"/>
    </source>
</evidence>
<evidence type="ECO:0000256" key="2">
    <source>
        <dbReference type="ARBA" id="ARBA00006772"/>
    </source>
</evidence>
<feature type="transmembrane region" description="Helical" evidence="8">
    <location>
        <begin position="160"/>
        <end position="178"/>
    </location>
</feature>
<comment type="similarity">
    <text evidence="2">Belongs to the SLC13A/DASS transporter (TC 2.A.47) family. NADC subfamily.</text>
</comment>
<feature type="transmembrane region" description="Helical" evidence="8">
    <location>
        <begin position="291"/>
        <end position="309"/>
    </location>
</feature>
<evidence type="ECO:0000256" key="3">
    <source>
        <dbReference type="ARBA" id="ARBA00020150"/>
    </source>
</evidence>
<comment type="subcellular location">
    <subcellularLocation>
        <location evidence="1">Membrane</location>
        <topology evidence="1">Multi-pass membrane protein</topology>
    </subcellularLocation>
</comment>
<protein>
    <recommendedName>
        <fullName evidence="3">Sodium-dependent dicarboxylate transporter SdcS</fullName>
    </recommendedName>
    <alternativeName>
        <fullName evidence="7">Na(+)/dicarboxylate symporter</fullName>
    </alternativeName>
</protein>
<organism evidence="9 10">
    <name type="scientific">Arthrobacter mangrovi</name>
    <dbReference type="NCBI Taxonomy" id="2966350"/>
    <lineage>
        <taxon>Bacteria</taxon>
        <taxon>Bacillati</taxon>
        <taxon>Actinomycetota</taxon>
        <taxon>Actinomycetes</taxon>
        <taxon>Micrococcales</taxon>
        <taxon>Micrococcaceae</taxon>
        <taxon>Arthrobacter</taxon>
    </lineage>
</organism>
<feature type="transmembrane region" description="Helical" evidence="8">
    <location>
        <begin position="419"/>
        <end position="438"/>
    </location>
</feature>
<feature type="transmembrane region" description="Helical" evidence="8">
    <location>
        <begin position="361"/>
        <end position="378"/>
    </location>
</feature>
<evidence type="ECO:0000256" key="5">
    <source>
        <dbReference type="ARBA" id="ARBA00022989"/>
    </source>
</evidence>
<feature type="transmembrane region" description="Helical" evidence="8">
    <location>
        <begin position="190"/>
        <end position="213"/>
    </location>
</feature>
<keyword evidence="10" id="KW-1185">Reference proteome</keyword>
<dbReference type="PANTHER" id="PTHR10283">
    <property type="entry name" value="SOLUTE CARRIER FAMILY 13 MEMBER"/>
    <property type="match status" value="1"/>
</dbReference>
<feature type="transmembrane region" description="Helical" evidence="8">
    <location>
        <begin position="101"/>
        <end position="118"/>
    </location>
</feature>
<dbReference type="Pfam" id="PF00939">
    <property type="entry name" value="Na_sulph_symp"/>
    <property type="match status" value="1"/>
</dbReference>
<reference evidence="9 10" key="1">
    <citation type="journal article" date="2023" name="Int. J. Syst. Evol. Microbiol.">
        <title>Arthrobacter mangrovi sp. nov., an actinobacterium isolated from the rhizosphere of a mangrove.</title>
        <authorList>
            <person name="Hamada M."/>
            <person name="Saitou S."/>
            <person name="Enomoto N."/>
            <person name="Nanri K."/>
            <person name="Hidaka K."/>
            <person name="Miura T."/>
            <person name="Tamura T."/>
        </authorList>
    </citation>
    <scope>NUCLEOTIDE SEQUENCE [LARGE SCALE GENOMIC DNA]</scope>
    <source>
        <strain evidence="9 10">NBRC 112813</strain>
    </source>
</reference>
<dbReference type="RefSeq" id="WP_264795980.1">
    <property type="nucleotide sequence ID" value="NZ_BRVS01000009.1"/>
</dbReference>
<feature type="transmembrane region" description="Helical" evidence="8">
    <location>
        <begin position="315"/>
        <end position="340"/>
    </location>
</feature>
<keyword evidence="5 8" id="KW-1133">Transmembrane helix</keyword>
<dbReference type="InterPro" id="IPR001898">
    <property type="entry name" value="SLC13A/DASS"/>
</dbReference>
<feature type="transmembrane region" description="Helical" evidence="8">
    <location>
        <begin position="130"/>
        <end position="154"/>
    </location>
</feature>
<evidence type="ECO:0000256" key="8">
    <source>
        <dbReference type="SAM" id="Phobius"/>
    </source>
</evidence>
<name>A0ABQ5MV59_9MICC</name>
<feature type="transmembrane region" description="Helical" evidence="8">
    <location>
        <begin position="444"/>
        <end position="471"/>
    </location>
</feature>
<feature type="transmembrane region" description="Helical" evidence="8">
    <location>
        <begin position="390"/>
        <end position="412"/>
    </location>
</feature>
<keyword evidence="6 8" id="KW-0472">Membrane</keyword>
<dbReference type="PANTHER" id="PTHR10283:SF82">
    <property type="entry name" value="SOLUTE CARRIER FAMILY 13 MEMBER 2"/>
    <property type="match status" value="1"/>
</dbReference>
<proteinExistence type="inferred from homology"/>
<accession>A0ABQ5MV59</accession>
<sequence>MTVENRAQTAAPMEVQPQEKTAKVTRIKWSMVAAGIILGLAAFFLFPDSLSLEGRGVVGIGVVMAFWWMTEAVPIEATSLLPLILFPVTGIAPISEAAAPYANSVIYLVLGGIVLGLATQRWNLHRRVALLIILAVGTKPSQIVFGLMLASAFITMWVSNTATAVIMVPIGGAILALINSLEGSKVTPKLAASMLLGIAYSVTIGSMATLIGQPPMALMKAYLGDNYNVEIGFGQWMLVGVPFAAFMMFASWLVLTKLVFRSEVAEIPGGKEIMRTELAKLGGLTTQEKRVIAIFLGAAFCWIFLPFIAEIPAVAAAAPFLVNFNDTSIAITAALLCFIVPGDKVANGPLLEWSATKEVPWGLLILFGGGLSLSDQFTSTGLSEWIGDSVGGLAGVPTLLLMVIAIILLVILTELTSNTATAAAFLPIMTAVGVGLGIDPLVMAIAVTLAVSGSYMLPVGTPSNAVAFAVGDVSMRNMMRGGLWLNIISIVTIPVVLMTLVPLVFGVGL</sequence>
<evidence type="ECO:0000256" key="7">
    <source>
        <dbReference type="ARBA" id="ARBA00031174"/>
    </source>
</evidence>
<evidence type="ECO:0000256" key="6">
    <source>
        <dbReference type="ARBA" id="ARBA00023136"/>
    </source>
</evidence>
<feature type="transmembrane region" description="Helical" evidence="8">
    <location>
        <begin position="233"/>
        <end position="255"/>
    </location>
</feature>
<evidence type="ECO:0000313" key="10">
    <source>
        <dbReference type="Proteomes" id="UP001209654"/>
    </source>
</evidence>
<feature type="transmembrane region" description="Helical" evidence="8">
    <location>
        <begin position="483"/>
        <end position="505"/>
    </location>
</feature>